<name>A0ABU4BVW9_RHOGO</name>
<keyword evidence="4" id="KW-1185">Reference proteome</keyword>
<dbReference type="RefSeq" id="WP_317542524.1">
    <property type="nucleotide sequence ID" value="NZ_JAWLKB010000007.1"/>
</dbReference>
<dbReference type="EMBL" id="JAWLKB010000007">
    <property type="protein sequence ID" value="MDV6268375.1"/>
    <property type="molecule type" value="Genomic_DNA"/>
</dbReference>
<evidence type="ECO:0000256" key="1">
    <source>
        <dbReference type="SAM" id="SignalP"/>
    </source>
</evidence>
<proteinExistence type="predicted"/>
<reference evidence="3 4" key="1">
    <citation type="submission" date="2023-10" db="EMBL/GenBank/DDBJ databases">
        <title>Development of a sustainable strategy for remediation of hydrocarbon-contaminated territories based on the waste exchange concept.</title>
        <authorList>
            <person name="Krivoruchko A."/>
        </authorList>
    </citation>
    <scope>NUCLEOTIDE SEQUENCE [LARGE SCALE GENOMIC DNA]</scope>
    <source>
        <strain evidence="3 4">IEGM 1203</strain>
    </source>
</reference>
<organism evidence="3 4">
    <name type="scientific">Rhodococcus globerulus</name>
    <dbReference type="NCBI Taxonomy" id="33008"/>
    <lineage>
        <taxon>Bacteria</taxon>
        <taxon>Bacillati</taxon>
        <taxon>Actinomycetota</taxon>
        <taxon>Actinomycetes</taxon>
        <taxon>Mycobacteriales</taxon>
        <taxon>Nocardiaceae</taxon>
        <taxon>Rhodococcus</taxon>
    </lineage>
</organism>
<dbReference type="PROSITE" id="PS51257">
    <property type="entry name" value="PROKAR_LIPOPROTEIN"/>
    <property type="match status" value="1"/>
</dbReference>
<feature type="chain" id="PRO_5046629528" evidence="1">
    <location>
        <begin position="24"/>
        <end position="130"/>
    </location>
</feature>
<protein>
    <submittedName>
        <fullName evidence="3">DUF4333 domain-containing protein</fullName>
    </submittedName>
</protein>
<evidence type="ECO:0000313" key="3">
    <source>
        <dbReference type="EMBL" id="MDV6268375.1"/>
    </source>
</evidence>
<dbReference type="InterPro" id="IPR025637">
    <property type="entry name" value="DUF4333"/>
</dbReference>
<dbReference type="Pfam" id="PF14230">
    <property type="entry name" value="DUF4333"/>
    <property type="match status" value="1"/>
</dbReference>
<sequence>MKRNYLVAAICVAAALASGACSASVSVGEKQVPADKVAAQMSSQLAATVGRAPDDVTCPEGLDAEVGATVVCTLTDQGTEYEVRGTGTSGDGDNVNFDVPGADPPNYLVCAFVNRGRLTTAHSRFVRDAR</sequence>
<feature type="domain" description="DUF4333" evidence="2">
    <location>
        <begin position="17"/>
        <end position="92"/>
    </location>
</feature>
<dbReference type="Proteomes" id="UP001185927">
    <property type="component" value="Unassembled WGS sequence"/>
</dbReference>
<comment type="caution">
    <text evidence="3">The sequence shown here is derived from an EMBL/GenBank/DDBJ whole genome shotgun (WGS) entry which is preliminary data.</text>
</comment>
<keyword evidence="1" id="KW-0732">Signal</keyword>
<evidence type="ECO:0000313" key="4">
    <source>
        <dbReference type="Proteomes" id="UP001185927"/>
    </source>
</evidence>
<gene>
    <name evidence="3" type="ORF">R3Q16_17320</name>
</gene>
<accession>A0ABU4BVW9</accession>
<evidence type="ECO:0000259" key="2">
    <source>
        <dbReference type="Pfam" id="PF14230"/>
    </source>
</evidence>
<feature type="signal peptide" evidence="1">
    <location>
        <begin position="1"/>
        <end position="23"/>
    </location>
</feature>